<organism evidence="2 3">
    <name type="scientific">Thiomicrorhabdus lithotrophica</name>
    <dbReference type="NCBI Taxonomy" id="2949997"/>
    <lineage>
        <taxon>Bacteria</taxon>
        <taxon>Pseudomonadati</taxon>
        <taxon>Pseudomonadota</taxon>
        <taxon>Gammaproteobacteria</taxon>
        <taxon>Thiotrichales</taxon>
        <taxon>Piscirickettsiaceae</taxon>
        <taxon>Thiomicrorhabdus</taxon>
    </lineage>
</organism>
<dbReference type="Gene3D" id="3.30.70.100">
    <property type="match status" value="1"/>
</dbReference>
<dbReference type="Proteomes" id="UP001222275">
    <property type="component" value="Chromosome"/>
</dbReference>
<reference evidence="2 3" key="1">
    <citation type="submission" date="2022-06" db="EMBL/GenBank/DDBJ databases">
        <title>Thiomicrohabdus sp. nov, an obligately chemolithoautotrophic, sulfur-oxidizing bacterium isolated from beach of Guanyin Mountain. Amoy.</title>
        <authorList>
            <person name="Zhu H."/>
        </authorList>
    </citation>
    <scope>NUCLEOTIDE SEQUENCE [LARGE SCALE GENOMIC DNA]</scope>
    <source>
        <strain evidence="2 3">XGS-01</strain>
    </source>
</reference>
<evidence type="ECO:0000313" key="3">
    <source>
        <dbReference type="Proteomes" id="UP001222275"/>
    </source>
</evidence>
<dbReference type="SUPFAM" id="SSF55008">
    <property type="entry name" value="HMA, heavy metal-associated domain"/>
    <property type="match status" value="1"/>
</dbReference>
<dbReference type="CDD" id="cd00371">
    <property type="entry name" value="HMA"/>
    <property type="match status" value="1"/>
</dbReference>
<name>A0ABY8CEG9_9GAMM</name>
<dbReference type="Pfam" id="PF00403">
    <property type="entry name" value="HMA"/>
    <property type="match status" value="1"/>
</dbReference>
<dbReference type="RefSeq" id="WP_275595343.1">
    <property type="nucleotide sequence ID" value="NZ_CP102381.1"/>
</dbReference>
<dbReference type="EMBL" id="CP102381">
    <property type="protein sequence ID" value="WEJ63090.1"/>
    <property type="molecule type" value="Genomic_DNA"/>
</dbReference>
<protein>
    <submittedName>
        <fullName evidence="2">Heavy-metal-associated domain-containing protein</fullName>
    </submittedName>
</protein>
<dbReference type="InterPro" id="IPR006121">
    <property type="entry name" value="HMA_dom"/>
</dbReference>
<gene>
    <name evidence="2" type="ORF">NR989_02230</name>
</gene>
<dbReference type="PROSITE" id="PS50846">
    <property type="entry name" value="HMA_2"/>
    <property type="match status" value="1"/>
</dbReference>
<keyword evidence="3" id="KW-1185">Reference proteome</keyword>
<evidence type="ECO:0000259" key="1">
    <source>
        <dbReference type="PROSITE" id="PS50846"/>
    </source>
</evidence>
<dbReference type="InterPro" id="IPR036163">
    <property type="entry name" value="HMA_dom_sf"/>
</dbReference>
<sequence>MTVSVAVENIKCGGCANGIKQKLTALQGVQNIEVDIEAGLVTCELDSQLNSDEMLSLVKAKLASMGYPEVGSLEGLKAAGAKAKSYVSCAVGKMTDSSSTSEDK</sequence>
<evidence type="ECO:0000313" key="2">
    <source>
        <dbReference type="EMBL" id="WEJ63090.1"/>
    </source>
</evidence>
<feature type="domain" description="HMA" evidence="1">
    <location>
        <begin position="1"/>
        <end position="70"/>
    </location>
</feature>
<proteinExistence type="predicted"/>
<accession>A0ABY8CEG9</accession>